<sequence length="243" mass="26970">MMTFVVFVCSLILSVWVIDKGIEPTLIDIAERKTSQFAREAINEAVSKRIVDDLQVEDLVQIETDNDGEIVSVGWNAVVVNRVLRNTTFRVQNFLKRIERGEITPEDSLDFDIDDDVVIQEDTVEEHRAIVRIPIGQATGNTLLANLGPQVPVHFSVVGDVQSDFRRKITEYGINNAMIELSIHIQANVQIVIPFSTKTTVVETDIPVYVGVIPGKVPNFYSSGSDSSSDIDLAVPPEEFTGQ</sequence>
<dbReference type="EMBL" id="VMHE01000022">
    <property type="protein sequence ID" value="TSJ61918.1"/>
    <property type="molecule type" value="Genomic_DNA"/>
</dbReference>
<protein>
    <submittedName>
        <fullName evidence="2">Sporulation protein YunB</fullName>
    </submittedName>
</protein>
<dbReference type="Pfam" id="PF09560">
    <property type="entry name" value="Spore_YunB"/>
    <property type="match status" value="1"/>
</dbReference>
<proteinExistence type="predicted"/>
<evidence type="ECO:0000313" key="3">
    <source>
        <dbReference type="Proteomes" id="UP000316425"/>
    </source>
</evidence>
<accession>A0A556PC18</accession>
<dbReference type="InterPro" id="IPR014197">
    <property type="entry name" value="Sporulation_prot_YunB"/>
</dbReference>
<organism evidence="2 3">
    <name type="scientific">Allobacillus salarius</name>
    <dbReference type="NCBI Taxonomy" id="1955272"/>
    <lineage>
        <taxon>Bacteria</taxon>
        <taxon>Bacillati</taxon>
        <taxon>Bacillota</taxon>
        <taxon>Bacilli</taxon>
        <taxon>Bacillales</taxon>
        <taxon>Bacillaceae</taxon>
        <taxon>Allobacillus</taxon>
    </lineage>
</organism>
<dbReference type="PIRSF" id="PIRSF021383">
    <property type="entry name" value="YunB"/>
    <property type="match status" value="1"/>
</dbReference>
<dbReference type="Proteomes" id="UP000316425">
    <property type="component" value="Unassembled WGS sequence"/>
</dbReference>
<keyword evidence="3" id="KW-1185">Reference proteome</keyword>
<name>A0A556PC18_9BACI</name>
<evidence type="ECO:0000313" key="2">
    <source>
        <dbReference type="EMBL" id="TSJ61918.1"/>
    </source>
</evidence>
<evidence type="ECO:0000256" key="1">
    <source>
        <dbReference type="SAM" id="MobiDB-lite"/>
    </source>
</evidence>
<dbReference type="OrthoDB" id="1649278at2"/>
<feature type="region of interest" description="Disordered" evidence="1">
    <location>
        <begin position="223"/>
        <end position="243"/>
    </location>
</feature>
<comment type="caution">
    <text evidence="2">The sequence shown here is derived from an EMBL/GenBank/DDBJ whole genome shotgun (WGS) entry which is preliminary data.</text>
</comment>
<feature type="compositionally biased region" description="Low complexity" evidence="1">
    <location>
        <begin position="223"/>
        <end position="232"/>
    </location>
</feature>
<dbReference type="AlphaFoldDB" id="A0A556PC18"/>
<reference evidence="2 3" key="1">
    <citation type="submission" date="2019-07" db="EMBL/GenBank/DDBJ databases">
        <title>Allobacillus sp. nov. SKP isolated from shrimp paste of Euphausiacea.</title>
        <authorList>
            <person name="Kanchanasin P."/>
            <person name="Tanasupawat S."/>
            <person name="Shi W."/>
            <person name="Wu L."/>
            <person name="Ma J."/>
        </authorList>
    </citation>
    <scope>NUCLEOTIDE SEQUENCE [LARGE SCALE GENOMIC DNA]</scope>
    <source>
        <strain evidence="2 3">SKP4-8</strain>
    </source>
</reference>
<gene>
    <name evidence="2" type="primary">yunB</name>
    <name evidence="2" type="ORF">FPQ13_10565</name>
</gene>
<dbReference type="NCBIfam" id="TIGR02832">
    <property type="entry name" value="spo_yunB"/>
    <property type="match status" value="1"/>
</dbReference>